<gene>
    <name evidence="1" type="ORF">NQ318_020776</name>
</gene>
<comment type="caution">
    <text evidence="1">The sequence shown here is derived from an EMBL/GenBank/DDBJ whole genome shotgun (WGS) entry which is preliminary data.</text>
</comment>
<evidence type="ECO:0000313" key="1">
    <source>
        <dbReference type="EMBL" id="KAJ8948289.1"/>
    </source>
</evidence>
<proteinExistence type="predicted"/>
<reference evidence="1" key="1">
    <citation type="journal article" date="2023" name="Insect Mol. Biol.">
        <title>Genome sequencing provides insights into the evolution of gene families encoding plant cell wall-degrading enzymes in longhorned beetles.</title>
        <authorList>
            <person name="Shin N.R."/>
            <person name="Okamura Y."/>
            <person name="Kirsch R."/>
            <person name="Pauchet Y."/>
        </authorList>
    </citation>
    <scope>NUCLEOTIDE SEQUENCE</scope>
    <source>
        <strain evidence="1">AMC_N1</strain>
    </source>
</reference>
<dbReference type="Proteomes" id="UP001162162">
    <property type="component" value="Unassembled WGS sequence"/>
</dbReference>
<organism evidence="1 2">
    <name type="scientific">Aromia moschata</name>
    <dbReference type="NCBI Taxonomy" id="1265417"/>
    <lineage>
        <taxon>Eukaryota</taxon>
        <taxon>Metazoa</taxon>
        <taxon>Ecdysozoa</taxon>
        <taxon>Arthropoda</taxon>
        <taxon>Hexapoda</taxon>
        <taxon>Insecta</taxon>
        <taxon>Pterygota</taxon>
        <taxon>Neoptera</taxon>
        <taxon>Endopterygota</taxon>
        <taxon>Coleoptera</taxon>
        <taxon>Polyphaga</taxon>
        <taxon>Cucujiformia</taxon>
        <taxon>Chrysomeloidea</taxon>
        <taxon>Cerambycidae</taxon>
        <taxon>Cerambycinae</taxon>
        <taxon>Callichromatini</taxon>
        <taxon>Aromia</taxon>
    </lineage>
</organism>
<keyword evidence="2" id="KW-1185">Reference proteome</keyword>
<dbReference type="AlphaFoldDB" id="A0AAV8YCN8"/>
<evidence type="ECO:0000313" key="2">
    <source>
        <dbReference type="Proteomes" id="UP001162162"/>
    </source>
</evidence>
<accession>A0AAV8YCN8</accession>
<name>A0AAV8YCN8_9CUCU</name>
<dbReference type="EMBL" id="JAPWTK010000139">
    <property type="protein sequence ID" value="KAJ8948289.1"/>
    <property type="molecule type" value="Genomic_DNA"/>
</dbReference>
<protein>
    <submittedName>
        <fullName evidence="1">Uncharacterized protein</fullName>
    </submittedName>
</protein>
<sequence>MSAVTNVTFTNVTLLPSSKLFVPNNTAFSPRRWIFDDKPIGWIMSCVLCKPFQMDHLRLASWRQLDAVDQVVDFLYYGVRAFPVALKLLAGKSMDPVQSLSQVFHKFGQISFLIFF</sequence>